<evidence type="ECO:0000313" key="2">
    <source>
        <dbReference type="Proteomes" id="UP001223420"/>
    </source>
</evidence>
<comment type="caution">
    <text evidence="1">The sequence shown here is derived from an EMBL/GenBank/DDBJ whole genome shotgun (WGS) entry which is preliminary data.</text>
</comment>
<proteinExistence type="predicted"/>
<sequence>MRGACWSASLPVLHWRIADVAWMVELSRRTLANISANSYMEL</sequence>
<evidence type="ECO:0000313" key="1">
    <source>
        <dbReference type="EMBL" id="MDQ0547422.1"/>
    </source>
</evidence>
<dbReference type="AlphaFoldDB" id="A0AAJ1WZA5"/>
<dbReference type="Proteomes" id="UP001223420">
    <property type="component" value="Unassembled WGS sequence"/>
</dbReference>
<dbReference type="EMBL" id="JAUSWL010000026">
    <property type="protein sequence ID" value="MDQ0547422.1"/>
    <property type="molecule type" value="Genomic_DNA"/>
</dbReference>
<dbReference type="RefSeq" id="WP_268868898.1">
    <property type="nucleotide sequence ID" value="NZ_JAJALK010000029.1"/>
</dbReference>
<name>A0AAJ1WZA5_9HYPH</name>
<reference evidence="1" key="1">
    <citation type="submission" date="2023-07" db="EMBL/GenBank/DDBJ databases">
        <title>Genomic Encyclopedia of Type Strains, Phase IV (KMG-IV): sequencing the most valuable type-strain genomes for metagenomic binning, comparative biology and taxonomic classification.</title>
        <authorList>
            <person name="Goeker M."/>
        </authorList>
    </citation>
    <scope>NUCLEOTIDE SEQUENCE</scope>
    <source>
        <strain evidence="1">DSM 19569</strain>
    </source>
</reference>
<gene>
    <name evidence="1" type="ORF">QO001_006381</name>
</gene>
<accession>A0AAJ1WZA5</accession>
<protein>
    <submittedName>
        <fullName evidence="1">Cation transport ATPase</fullName>
    </submittedName>
</protein>
<organism evidence="1 2">
    <name type="scientific">Methylobacterium brachiatum</name>
    <dbReference type="NCBI Taxonomy" id="269660"/>
    <lineage>
        <taxon>Bacteria</taxon>
        <taxon>Pseudomonadati</taxon>
        <taxon>Pseudomonadota</taxon>
        <taxon>Alphaproteobacteria</taxon>
        <taxon>Hyphomicrobiales</taxon>
        <taxon>Methylobacteriaceae</taxon>
        <taxon>Methylobacterium</taxon>
    </lineage>
</organism>